<dbReference type="InterPro" id="IPR051336">
    <property type="entry name" value="RhoGEF_Guanine_NuclExch_SF"/>
</dbReference>
<organism evidence="3 4">
    <name type="scientific">Onchocerca volvulus</name>
    <dbReference type="NCBI Taxonomy" id="6282"/>
    <lineage>
        <taxon>Eukaryota</taxon>
        <taxon>Metazoa</taxon>
        <taxon>Ecdysozoa</taxon>
        <taxon>Nematoda</taxon>
        <taxon>Chromadorea</taxon>
        <taxon>Rhabditida</taxon>
        <taxon>Spirurina</taxon>
        <taxon>Spiruromorpha</taxon>
        <taxon>Filarioidea</taxon>
        <taxon>Onchocercidae</taxon>
        <taxon>Onchocerca</taxon>
    </lineage>
</organism>
<dbReference type="InterPro" id="IPR056466">
    <property type="entry name" value="Spectrin_DBS"/>
</dbReference>
<evidence type="ECO:0000313" key="4">
    <source>
        <dbReference type="Proteomes" id="UP000024404"/>
    </source>
</evidence>
<dbReference type="EMBL" id="CMVM020000082">
    <property type="status" value="NOT_ANNOTATED_CDS"/>
    <property type="molecule type" value="Genomic_DNA"/>
</dbReference>
<dbReference type="GO" id="GO:0005085">
    <property type="term" value="F:guanyl-nucleotide exchange factor activity"/>
    <property type="evidence" value="ECO:0007669"/>
    <property type="project" value="UniProtKB-KW"/>
</dbReference>
<dbReference type="EnsemblMetazoa" id="OVOC3275.1">
    <property type="protein sequence ID" value="OVOC3275.1"/>
    <property type="gene ID" value="WBGene00240084"/>
</dbReference>
<evidence type="ECO:0000259" key="2">
    <source>
        <dbReference type="Pfam" id="PF23289"/>
    </source>
</evidence>
<keyword evidence="4" id="KW-1185">Reference proteome</keyword>
<reference evidence="3" key="2">
    <citation type="submission" date="2022-06" db="UniProtKB">
        <authorList>
            <consortium name="EnsemblMetazoa"/>
        </authorList>
    </citation>
    <scope>IDENTIFICATION</scope>
</reference>
<dbReference type="OMA" id="ISHANSW"/>
<reference evidence="4" key="1">
    <citation type="submission" date="2013-10" db="EMBL/GenBank/DDBJ databases">
        <title>Genome sequencing of Onchocerca volvulus.</title>
        <authorList>
            <person name="Cotton J."/>
            <person name="Tsai J."/>
            <person name="Stanley E."/>
            <person name="Tracey A."/>
            <person name="Holroyd N."/>
            <person name="Lustigman S."/>
            <person name="Berriman M."/>
        </authorList>
    </citation>
    <scope>NUCLEOTIDE SEQUENCE</scope>
</reference>
<dbReference type="AlphaFoldDB" id="A0A8R1TS70"/>
<sequence length="271" mass="30139">MIHLEEHREVGDGPEKAEQLAQAHAEYCQQAMEDVNGARLLRDEGQELISSQDVELTASLLPKCDELDRMADALSGALERRGQVLRLSKDMHQQIYAANNWCHRGVELLTTIPYDFTVGNATNALTAVDKYIEEGELLKVDDFLIGGGIGCNIVNQVYCIRNGTCSNLDTFNNGSDLNKLIMLTTTDTSTLLAQVAERIDDMRLLSISRRDALRKMALREVRKPPVQVVSPEKLPYSNGDKICSMSDNTNSISASPTKVPFLFTKYFILIS</sequence>
<dbReference type="Pfam" id="PF23289">
    <property type="entry name" value="Spectrin_5"/>
    <property type="match status" value="1"/>
</dbReference>
<dbReference type="PANTHER" id="PTHR22826">
    <property type="entry name" value="RHO GUANINE EXCHANGE FACTOR-RELATED"/>
    <property type="match status" value="1"/>
</dbReference>
<proteinExistence type="predicted"/>
<evidence type="ECO:0000256" key="1">
    <source>
        <dbReference type="ARBA" id="ARBA00022658"/>
    </source>
</evidence>
<dbReference type="GO" id="GO:0005737">
    <property type="term" value="C:cytoplasm"/>
    <property type="evidence" value="ECO:0007669"/>
    <property type="project" value="TreeGrafter"/>
</dbReference>
<protein>
    <recommendedName>
        <fullName evidence="2">Guanine nucleotide exchange factor DBS-like spectrin-like domain-containing protein</fullName>
    </recommendedName>
</protein>
<dbReference type="Proteomes" id="UP000024404">
    <property type="component" value="Unassembled WGS sequence"/>
</dbReference>
<accession>A0A8R1TS70</accession>
<keyword evidence="1" id="KW-0344">Guanine-nucleotide releasing factor</keyword>
<feature type="domain" description="Guanine nucleotide exchange factor DBS-like spectrin-like" evidence="2">
    <location>
        <begin position="166"/>
        <end position="217"/>
    </location>
</feature>
<evidence type="ECO:0000313" key="3">
    <source>
        <dbReference type="EnsemblMetazoa" id="OVOC3275.1"/>
    </source>
</evidence>
<dbReference type="PANTHER" id="PTHR22826:SF211">
    <property type="entry name" value="LD43457P"/>
    <property type="match status" value="1"/>
</dbReference>
<dbReference type="SUPFAM" id="SSF46966">
    <property type="entry name" value="Spectrin repeat"/>
    <property type="match status" value="1"/>
</dbReference>
<name>A0A8R1TS70_ONCVO</name>
<dbReference type="Gene3D" id="1.20.58.60">
    <property type="match status" value="1"/>
</dbReference>